<accession>A0A9P5X9B9</accession>
<gene>
    <name evidence="1" type="ORF">P691DRAFT_783145</name>
</gene>
<name>A0A9P5X9B9_9AGAR</name>
<dbReference type="Proteomes" id="UP000807342">
    <property type="component" value="Unassembled WGS sequence"/>
</dbReference>
<sequence>MHQLWISCQGVCVPLSAPCQSFSLIRSKAVKKDSDCLKPRREEIEDEHNLKSRRSVVLKSGRFCDAAINGVVPRSMVPLQPGIDLKTPASPHYFEPVVPAINAKATDSSEEVIPWGCVVVILPCAARVVAQQANTENVCVAAHESKDHSSRLLVPLGDRWYTKTIHISFHGKTGITAHSDVVGSSKSLGNLVASSTLGSELSLASGVKVSVSASNGSDKLH</sequence>
<evidence type="ECO:0000313" key="2">
    <source>
        <dbReference type="Proteomes" id="UP000807342"/>
    </source>
</evidence>
<evidence type="ECO:0000313" key="1">
    <source>
        <dbReference type="EMBL" id="KAF9446869.1"/>
    </source>
</evidence>
<protein>
    <submittedName>
        <fullName evidence="1">Uncharacterized protein</fullName>
    </submittedName>
</protein>
<proteinExistence type="predicted"/>
<dbReference type="AlphaFoldDB" id="A0A9P5X9B9"/>
<organism evidence="1 2">
    <name type="scientific">Macrolepiota fuliginosa MF-IS2</name>
    <dbReference type="NCBI Taxonomy" id="1400762"/>
    <lineage>
        <taxon>Eukaryota</taxon>
        <taxon>Fungi</taxon>
        <taxon>Dikarya</taxon>
        <taxon>Basidiomycota</taxon>
        <taxon>Agaricomycotina</taxon>
        <taxon>Agaricomycetes</taxon>
        <taxon>Agaricomycetidae</taxon>
        <taxon>Agaricales</taxon>
        <taxon>Agaricineae</taxon>
        <taxon>Agaricaceae</taxon>
        <taxon>Macrolepiota</taxon>
    </lineage>
</organism>
<comment type="caution">
    <text evidence="1">The sequence shown here is derived from an EMBL/GenBank/DDBJ whole genome shotgun (WGS) entry which is preliminary data.</text>
</comment>
<dbReference type="EMBL" id="MU151225">
    <property type="protein sequence ID" value="KAF9446869.1"/>
    <property type="molecule type" value="Genomic_DNA"/>
</dbReference>
<reference evidence="1" key="1">
    <citation type="submission" date="2020-11" db="EMBL/GenBank/DDBJ databases">
        <authorList>
            <consortium name="DOE Joint Genome Institute"/>
            <person name="Ahrendt S."/>
            <person name="Riley R."/>
            <person name="Andreopoulos W."/>
            <person name="Labutti K."/>
            <person name="Pangilinan J."/>
            <person name="Ruiz-Duenas F.J."/>
            <person name="Barrasa J.M."/>
            <person name="Sanchez-Garcia M."/>
            <person name="Camarero S."/>
            <person name="Miyauchi S."/>
            <person name="Serrano A."/>
            <person name="Linde D."/>
            <person name="Babiker R."/>
            <person name="Drula E."/>
            <person name="Ayuso-Fernandez I."/>
            <person name="Pacheco R."/>
            <person name="Padilla G."/>
            <person name="Ferreira P."/>
            <person name="Barriuso J."/>
            <person name="Kellner H."/>
            <person name="Castanera R."/>
            <person name="Alfaro M."/>
            <person name="Ramirez L."/>
            <person name="Pisabarro A.G."/>
            <person name="Kuo A."/>
            <person name="Tritt A."/>
            <person name="Lipzen A."/>
            <person name="He G."/>
            <person name="Yan M."/>
            <person name="Ng V."/>
            <person name="Cullen D."/>
            <person name="Martin F."/>
            <person name="Rosso M.-N."/>
            <person name="Henrissat B."/>
            <person name="Hibbett D."/>
            <person name="Martinez A.T."/>
            <person name="Grigoriev I.V."/>
        </authorList>
    </citation>
    <scope>NUCLEOTIDE SEQUENCE</scope>
    <source>
        <strain evidence="1">MF-IS2</strain>
    </source>
</reference>
<keyword evidence="2" id="KW-1185">Reference proteome</keyword>